<protein>
    <submittedName>
        <fullName evidence="1">Uncharacterized protein</fullName>
    </submittedName>
</protein>
<dbReference type="EMBL" id="MSDU01000029">
    <property type="protein sequence ID" value="OLN21840.1"/>
    <property type="molecule type" value="Genomic_DNA"/>
</dbReference>
<name>A0A1Q8Q3C3_9BACI</name>
<gene>
    <name evidence="1" type="ORF">BTO30_12525</name>
</gene>
<accession>A0A1Q8Q3C3</accession>
<dbReference type="Proteomes" id="UP000185568">
    <property type="component" value="Unassembled WGS sequence"/>
</dbReference>
<reference evidence="1 2" key="1">
    <citation type="submission" date="2016-12" db="EMBL/GenBank/DDBJ databases">
        <title>Domibacillus antri genome sequencing.</title>
        <authorList>
            <person name="Verma A."/>
            <person name="Krishnamurthi S."/>
        </authorList>
    </citation>
    <scope>NUCLEOTIDE SEQUENCE [LARGE SCALE GENOMIC DNA]</scope>
    <source>
        <strain evidence="1 2">XD80</strain>
    </source>
</reference>
<dbReference type="OrthoDB" id="2974467at2"/>
<sequence>MSPNILKEYIEGDFQVTEYTRDGQSVSHTVKVPVQVQIPAGETIPVPPTFEQRLASTEEAITALLGL</sequence>
<dbReference type="AlphaFoldDB" id="A0A1Q8Q3C3"/>
<dbReference type="RefSeq" id="WP_075399078.1">
    <property type="nucleotide sequence ID" value="NZ_MSDU01000029.1"/>
</dbReference>
<evidence type="ECO:0000313" key="2">
    <source>
        <dbReference type="Proteomes" id="UP000185568"/>
    </source>
</evidence>
<proteinExistence type="predicted"/>
<comment type="caution">
    <text evidence="1">The sequence shown here is derived from an EMBL/GenBank/DDBJ whole genome shotgun (WGS) entry which is preliminary data.</text>
</comment>
<dbReference type="STRING" id="1714264.BTO30_12525"/>
<organism evidence="1 2">
    <name type="scientific">Domibacillus antri</name>
    <dbReference type="NCBI Taxonomy" id="1714264"/>
    <lineage>
        <taxon>Bacteria</taxon>
        <taxon>Bacillati</taxon>
        <taxon>Bacillota</taxon>
        <taxon>Bacilli</taxon>
        <taxon>Bacillales</taxon>
        <taxon>Bacillaceae</taxon>
        <taxon>Domibacillus</taxon>
    </lineage>
</organism>
<keyword evidence="2" id="KW-1185">Reference proteome</keyword>
<evidence type="ECO:0000313" key="1">
    <source>
        <dbReference type="EMBL" id="OLN21840.1"/>
    </source>
</evidence>